<feature type="compositionally biased region" description="Polar residues" evidence="1">
    <location>
        <begin position="29"/>
        <end position="53"/>
    </location>
</feature>
<dbReference type="AlphaFoldDB" id="A0A6F8XTA1"/>
<evidence type="ECO:0000313" key="3">
    <source>
        <dbReference type="Proteomes" id="UP000502508"/>
    </source>
</evidence>
<sequence length="75" mass="8249">MTPVTQWQLPLAAIEHRLIDLLADAEPNSDGTNSDRLTGTPTGSRESVATFNSPLAWPNMPIDIRRQLSKTSLHP</sequence>
<dbReference type="RefSeq" id="WP_173036890.1">
    <property type="nucleotide sequence ID" value="NZ_AP022870.1"/>
</dbReference>
<evidence type="ECO:0000256" key="1">
    <source>
        <dbReference type="SAM" id="MobiDB-lite"/>
    </source>
</evidence>
<dbReference type="Proteomes" id="UP000502508">
    <property type="component" value="Chromosome"/>
</dbReference>
<reference evidence="2 3" key="1">
    <citation type="submission" date="2020-03" db="EMBL/GenBank/DDBJ databases">
        <title>Whole genome shotgun sequence of Phytohabitans flavus NBRC 107702.</title>
        <authorList>
            <person name="Komaki H."/>
            <person name="Tamura T."/>
        </authorList>
    </citation>
    <scope>NUCLEOTIDE SEQUENCE [LARGE SCALE GENOMIC DNA]</scope>
    <source>
        <strain evidence="2 3">NBRC 107702</strain>
    </source>
</reference>
<keyword evidence="3" id="KW-1185">Reference proteome</keyword>
<gene>
    <name evidence="2" type="ORF">Pflav_033780</name>
</gene>
<proteinExistence type="predicted"/>
<organism evidence="2 3">
    <name type="scientific">Phytohabitans flavus</name>
    <dbReference type="NCBI Taxonomy" id="1076124"/>
    <lineage>
        <taxon>Bacteria</taxon>
        <taxon>Bacillati</taxon>
        <taxon>Actinomycetota</taxon>
        <taxon>Actinomycetes</taxon>
        <taxon>Micromonosporales</taxon>
        <taxon>Micromonosporaceae</taxon>
    </lineage>
</organism>
<dbReference type="EMBL" id="AP022870">
    <property type="protein sequence ID" value="BCB76968.1"/>
    <property type="molecule type" value="Genomic_DNA"/>
</dbReference>
<accession>A0A6F8XTA1</accession>
<reference evidence="2 3" key="2">
    <citation type="submission" date="2020-03" db="EMBL/GenBank/DDBJ databases">
        <authorList>
            <person name="Ichikawa N."/>
            <person name="Kimura A."/>
            <person name="Kitahashi Y."/>
            <person name="Uohara A."/>
        </authorList>
    </citation>
    <scope>NUCLEOTIDE SEQUENCE [LARGE SCALE GENOMIC DNA]</scope>
    <source>
        <strain evidence="2 3">NBRC 107702</strain>
    </source>
</reference>
<dbReference type="KEGG" id="pfla:Pflav_033780"/>
<feature type="region of interest" description="Disordered" evidence="1">
    <location>
        <begin position="25"/>
        <end position="58"/>
    </location>
</feature>
<protein>
    <submittedName>
        <fullName evidence="2">Uncharacterized protein</fullName>
    </submittedName>
</protein>
<evidence type="ECO:0000313" key="2">
    <source>
        <dbReference type="EMBL" id="BCB76968.1"/>
    </source>
</evidence>
<name>A0A6F8XTA1_9ACTN</name>